<dbReference type="EMBL" id="AP025732">
    <property type="protein sequence ID" value="BDI16113.1"/>
    <property type="molecule type" value="Genomic_DNA"/>
</dbReference>
<evidence type="ECO:0000313" key="9">
    <source>
        <dbReference type="EMBL" id="BDI16113.1"/>
    </source>
</evidence>
<dbReference type="SUPFAM" id="SSF50475">
    <property type="entry name" value="FMN-binding split barrel"/>
    <property type="match status" value="1"/>
</dbReference>
<dbReference type="InterPro" id="IPR012349">
    <property type="entry name" value="Split_barrel_FMN-bd"/>
</dbReference>
<evidence type="ECO:0000313" key="10">
    <source>
        <dbReference type="Proteomes" id="UP001055453"/>
    </source>
</evidence>
<evidence type="ECO:0000256" key="6">
    <source>
        <dbReference type="ARBA" id="ARBA00023002"/>
    </source>
</evidence>
<keyword evidence="6" id="KW-0560">Oxidoreductase</keyword>
<dbReference type="InterPro" id="IPR036866">
    <property type="entry name" value="RibonucZ/Hydroxyglut_hydro"/>
</dbReference>
<feature type="domain" description="Flavodoxin-like" evidence="8">
    <location>
        <begin position="299"/>
        <end position="437"/>
    </location>
</feature>
<organism evidence="9 10">
    <name type="scientific">Nostoc cf. commune SO-36</name>
    <dbReference type="NCBI Taxonomy" id="449208"/>
    <lineage>
        <taxon>Bacteria</taxon>
        <taxon>Bacillati</taxon>
        <taxon>Cyanobacteriota</taxon>
        <taxon>Cyanophyceae</taxon>
        <taxon>Nostocales</taxon>
        <taxon>Nostocaceae</taxon>
        <taxon>Nostoc</taxon>
    </lineage>
</organism>
<dbReference type="PROSITE" id="PS00201">
    <property type="entry name" value="FLAVODOXIN"/>
    <property type="match status" value="1"/>
</dbReference>
<dbReference type="SMART" id="SM00849">
    <property type="entry name" value="Lactamase_B"/>
    <property type="match status" value="1"/>
</dbReference>
<protein>
    <submittedName>
        <fullName evidence="9">Flavin oxidoreductase</fullName>
    </submittedName>
</protein>
<gene>
    <name evidence="9" type="ORF">ANSO36C_19150</name>
</gene>
<keyword evidence="5" id="KW-0249">Electron transport</keyword>
<dbReference type="Proteomes" id="UP001055453">
    <property type="component" value="Chromosome"/>
</dbReference>
<proteinExistence type="inferred from homology"/>
<evidence type="ECO:0000256" key="7">
    <source>
        <dbReference type="ARBA" id="ARBA00025633"/>
    </source>
</evidence>
<accession>A0ABM7YZJ9</accession>
<dbReference type="Gene3D" id="3.60.15.10">
    <property type="entry name" value="Ribonuclease Z/Hydroxyacylglutathione hydrolase-like"/>
    <property type="match status" value="1"/>
</dbReference>
<dbReference type="PANTHER" id="PTHR32145">
    <property type="entry name" value="DIFLAVIN FLAVOPROTEIN A 2-RELATED"/>
    <property type="match status" value="1"/>
</dbReference>
<dbReference type="CDD" id="cd07709">
    <property type="entry name" value="flavodiiron_proteins_MBL-fold"/>
    <property type="match status" value="1"/>
</dbReference>
<comment type="function">
    <text evidence="7">Mediates electron transfer from NADH to oxygen, reducing it to water. This modular protein has 3 redox cofactors, in other organisms the same activity requires 2 or 3 proteins.</text>
</comment>
<dbReference type="Gene3D" id="2.30.110.10">
    <property type="entry name" value="Electron Transport, Fmn-binding Protein, Chain A"/>
    <property type="match status" value="1"/>
</dbReference>
<name>A0ABM7YZJ9_NOSCO</name>
<evidence type="ECO:0000256" key="2">
    <source>
        <dbReference type="ARBA" id="ARBA00006098"/>
    </source>
</evidence>
<evidence type="ECO:0000256" key="3">
    <source>
        <dbReference type="ARBA" id="ARBA00007121"/>
    </source>
</evidence>
<sequence length="609" mass="66943">MGHWVQVILLVPLVPIPLVSILNAQFSMPNAQFPNFKTAMTNSKPRDVQVLPIATNTKLLKARSWSRLRFEIEYALERGTTSNCYLIEADKTALIDPPPESFTEIYLEALRQTLDLQRLDYIILGHFSPNRVATLKAILELAPQVTFVCSLPGANNLRAAFLDQDLKVLVMRGKETLDLGKGHVLKFLPTPSPRWPEGLCTYDQQTQILYTDKLFATHLCGDEAFDDNWEALKEDQRYYFNCLMAPQIPHVQAALEKISDLQVRMYAVGHGPLVRTGLIELTKAYGEWSRSHNDREISVALLYASAYGNTATLAQAIALGLTKGGVAVKSINCEFATPDEIRINLAQSEGFIIGSPTIGGHAPTPIHTALGIVLSSGDNSKLAGVFGSYGWSGEAFDLIEGKLRDAGYRFGFDTLKVKFKPDDVTLKFCEELGTDFAQALKKAKKVRVPQQAATPVEQAVGRIVGSVCVVTAKLGDVSTAMLGAWVSQATFNPPGLTMAIAKDRAIESLMYPGGKFALNILPEGNHQDYMKHFRKSFAPGEDRFANFSTAVADNGCTVLTDALAYLECSVNQRLECGDHWVVYATVDEGKLLKPDAVTAINHRKTGTHY</sequence>
<dbReference type="PANTHER" id="PTHR32145:SF32">
    <property type="entry name" value="DIFLAVIN FLAVOPROTEIN A 4-RELATED"/>
    <property type="match status" value="1"/>
</dbReference>
<dbReference type="InterPro" id="IPR051285">
    <property type="entry name" value="NADH_oxidoreductase_modular"/>
</dbReference>
<comment type="cofactor">
    <cofactor evidence="1">
        <name>Fe cation</name>
        <dbReference type="ChEBI" id="CHEBI:24875"/>
    </cofactor>
</comment>
<dbReference type="Pfam" id="PF01613">
    <property type="entry name" value="Flavin_Reduct"/>
    <property type="match status" value="1"/>
</dbReference>
<dbReference type="InterPro" id="IPR029039">
    <property type="entry name" value="Flavoprotein-like_sf"/>
</dbReference>
<keyword evidence="4" id="KW-0813">Transport</keyword>
<dbReference type="Pfam" id="PF19583">
    <property type="entry name" value="ODP"/>
    <property type="match status" value="1"/>
</dbReference>
<evidence type="ECO:0000256" key="5">
    <source>
        <dbReference type="ARBA" id="ARBA00022982"/>
    </source>
</evidence>
<dbReference type="SUPFAM" id="SSF56281">
    <property type="entry name" value="Metallo-hydrolase/oxidoreductase"/>
    <property type="match status" value="1"/>
</dbReference>
<comment type="similarity">
    <text evidence="2">In the C-terminal section; belongs to the flavodoxin reductase family.</text>
</comment>
<dbReference type="InterPro" id="IPR001226">
    <property type="entry name" value="Flavodoxin_CS"/>
</dbReference>
<dbReference type="InterPro" id="IPR045761">
    <property type="entry name" value="ODP_dom"/>
</dbReference>
<dbReference type="SUPFAM" id="SSF52218">
    <property type="entry name" value="Flavoproteins"/>
    <property type="match status" value="1"/>
</dbReference>
<evidence type="ECO:0000256" key="1">
    <source>
        <dbReference type="ARBA" id="ARBA00001962"/>
    </source>
</evidence>
<dbReference type="InterPro" id="IPR002563">
    <property type="entry name" value="Flavin_Rdtase-like_dom"/>
</dbReference>
<comment type="similarity">
    <text evidence="3">In the N-terminal section; belongs to the zinc metallo-hydrolase group 3 family.</text>
</comment>
<dbReference type="Pfam" id="PF00258">
    <property type="entry name" value="Flavodoxin_1"/>
    <property type="match status" value="1"/>
</dbReference>
<reference evidence="9" key="1">
    <citation type="submission" date="2022-04" db="EMBL/GenBank/DDBJ databases">
        <title>Complete genome sequence of a cyanobacterium, Nostoc sp. SO-36, isolated in Antarctica.</title>
        <authorList>
            <person name="Kanesaki Y."/>
            <person name="Effendi D."/>
            <person name="Sakamoto T."/>
            <person name="Ohtani S."/>
            <person name="Awai K."/>
        </authorList>
    </citation>
    <scope>NUCLEOTIDE SEQUENCE</scope>
    <source>
        <strain evidence="9">SO-36</strain>
    </source>
</reference>
<dbReference type="InterPro" id="IPR008254">
    <property type="entry name" value="Flavodoxin/NO_synth"/>
</dbReference>
<keyword evidence="10" id="KW-1185">Reference proteome</keyword>
<evidence type="ECO:0000256" key="4">
    <source>
        <dbReference type="ARBA" id="ARBA00022448"/>
    </source>
</evidence>
<dbReference type="Gene3D" id="3.40.50.360">
    <property type="match status" value="1"/>
</dbReference>
<dbReference type="InterPro" id="IPR001279">
    <property type="entry name" value="Metallo-B-lactamas"/>
</dbReference>
<dbReference type="SMART" id="SM00903">
    <property type="entry name" value="Flavin_Reduct"/>
    <property type="match status" value="1"/>
</dbReference>
<evidence type="ECO:0000259" key="8">
    <source>
        <dbReference type="PROSITE" id="PS50902"/>
    </source>
</evidence>
<dbReference type="PROSITE" id="PS50902">
    <property type="entry name" value="FLAVODOXIN_LIKE"/>
    <property type="match status" value="1"/>
</dbReference>